<organism evidence="1 2">
    <name type="scientific">Gallaecimonas xiamenensis 3-C-1</name>
    <dbReference type="NCBI Taxonomy" id="745411"/>
    <lineage>
        <taxon>Bacteria</taxon>
        <taxon>Pseudomonadati</taxon>
        <taxon>Pseudomonadota</taxon>
        <taxon>Gammaproteobacteria</taxon>
        <taxon>Enterobacterales</taxon>
        <taxon>Gallaecimonadaceae</taxon>
        <taxon>Gallaecimonas</taxon>
    </lineage>
</organism>
<protein>
    <submittedName>
        <fullName evidence="1">Uncharacterized protein</fullName>
    </submittedName>
</protein>
<proteinExistence type="predicted"/>
<dbReference type="RefSeq" id="WP_008483555.1">
    <property type="nucleotide sequence ID" value="NZ_AMRI01000006.1"/>
</dbReference>
<reference evidence="1 2" key="1">
    <citation type="journal article" date="2012" name="J. Bacteriol.">
        <title>Genome Sequence of Gallaecimonas xiamenensis Type Strain 3-C-1.</title>
        <authorList>
            <person name="Lai Q."/>
            <person name="Wang L."/>
            <person name="Wang W."/>
            <person name="Shao Z."/>
        </authorList>
    </citation>
    <scope>NUCLEOTIDE SEQUENCE [LARGE SCALE GENOMIC DNA]</scope>
    <source>
        <strain evidence="1 2">3-C-1</strain>
    </source>
</reference>
<dbReference type="OrthoDB" id="9962709at2"/>
<dbReference type="Proteomes" id="UP000006755">
    <property type="component" value="Unassembled WGS sequence"/>
</dbReference>
<keyword evidence="2" id="KW-1185">Reference proteome</keyword>
<gene>
    <name evidence="1" type="ORF">B3C1_05882</name>
</gene>
<evidence type="ECO:0000313" key="2">
    <source>
        <dbReference type="Proteomes" id="UP000006755"/>
    </source>
</evidence>
<comment type="caution">
    <text evidence="1">The sequence shown here is derived from an EMBL/GenBank/DDBJ whole genome shotgun (WGS) entry which is preliminary data.</text>
</comment>
<name>K2KF17_9GAMM</name>
<accession>K2KF17</accession>
<dbReference type="EMBL" id="AMRI01000006">
    <property type="protein sequence ID" value="EKE75965.1"/>
    <property type="molecule type" value="Genomic_DNA"/>
</dbReference>
<evidence type="ECO:0000313" key="1">
    <source>
        <dbReference type="EMBL" id="EKE75965.1"/>
    </source>
</evidence>
<dbReference type="AlphaFoldDB" id="K2KF17"/>
<sequence length="62" mass="7341">MASQSDTLQQRRLARLAAVIDEPGISHRGLLIWSYRTLVELLEDTPVQLWDEDRDPRRRIRK</sequence>